<feature type="transmembrane region" description="Helical" evidence="1">
    <location>
        <begin position="14"/>
        <end position="36"/>
    </location>
</feature>
<evidence type="ECO:0000313" key="3">
    <source>
        <dbReference type="Proteomes" id="UP000326570"/>
    </source>
</evidence>
<accession>A0A5N1IV87</accession>
<reference evidence="2 3" key="1">
    <citation type="submission" date="2019-09" db="EMBL/GenBank/DDBJ databases">
        <title>Genome sequence of Adhaeribacter sp. M2.</title>
        <authorList>
            <person name="Srinivasan S."/>
        </authorList>
    </citation>
    <scope>NUCLEOTIDE SEQUENCE [LARGE SCALE GENOMIC DNA]</scope>
    <source>
        <strain evidence="2 3">M2</strain>
    </source>
</reference>
<dbReference type="EMBL" id="VTWT01000007">
    <property type="protein sequence ID" value="KAA9331900.1"/>
    <property type="molecule type" value="Genomic_DNA"/>
</dbReference>
<dbReference type="RefSeq" id="WP_150904509.1">
    <property type="nucleotide sequence ID" value="NZ_VTWT01000007.1"/>
</dbReference>
<dbReference type="AlphaFoldDB" id="A0A5N1IV87"/>
<proteinExistence type="predicted"/>
<keyword evidence="1" id="KW-0472">Membrane</keyword>
<sequence length="468" mass="53827">MIRFFNSTFVTRPVFLVLLFIAINLPLVLMGVPITMPELKFMVLGERLQAGAAMYRDVFDTTGPLSALVFWLIDLLDGRSLFLYRLVAAFLLLFQSLNMNFIFNRQQVFPQKTYLPALFYMLGGSFFFEFDTLSPILLGQLFLVFSIRYLVIVSKEGSNNPTLFKAGFFIGLAALSYLPLSFFLVVAYFAVVFFASNTFRSFLLLLTGFFFPFAVACTYYLYNGALDNFQEFYLSAEGLFSFNLLLPLTDLLKLLALPVLLILAGIFMAANANQGLVFQQKMQQLIFIWFWVAVVMVLASPEISVLSFIYFLPVLAYYSYYLFRPPARWWIPEVIFLVLLALLIAVRYAVPLKMERYLNIDTSELQLKTDEKYKKIVNGQLLVLGPDFQYYAYNYAASPYLNWKLAQQDFNNLDSYDSVFSIHENISKDPPEFIIDEEGLMPKLVYRLPTVFGRYEPAGAEGLYRLKK</sequence>
<feature type="transmembrane region" description="Helical" evidence="1">
    <location>
        <begin position="285"/>
        <end position="318"/>
    </location>
</feature>
<evidence type="ECO:0000313" key="2">
    <source>
        <dbReference type="EMBL" id="KAA9331900.1"/>
    </source>
</evidence>
<evidence type="ECO:0008006" key="4">
    <source>
        <dbReference type="Google" id="ProtNLM"/>
    </source>
</evidence>
<comment type="caution">
    <text evidence="2">The sequence shown here is derived from an EMBL/GenBank/DDBJ whole genome shotgun (WGS) entry which is preliminary data.</text>
</comment>
<feature type="transmembrane region" description="Helical" evidence="1">
    <location>
        <begin position="113"/>
        <end position="130"/>
    </location>
</feature>
<evidence type="ECO:0000256" key="1">
    <source>
        <dbReference type="SAM" id="Phobius"/>
    </source>
</evidence>
<keyword evidence="1" id="KW-1133">Transmembrane helix</keyword>
<keyword evidence="1" id="KW-0812">Transmembrane</keyword>
<keyword evidence="3" id="KW-1185">Reference proteome</keyword>
<feature type="transmembrane region" description="Helical" evidence="1">
    <location>
        <begin position="255"/>
        <end position="273"/>
    </location>
</feature>
<gene>
    <name evidence="2" type="ORF">F0P94_13965</name>
</gene>
<name>A0A5N1IV87_9BACT</name>
<feature type="transmembrane region" description="Helical" evidence="1">
    <location>
        <begin position="330"/>
        <end position="350"/>
    </location>
</feature>
<feature type="transmembrane region" description="Helical" evidence="1">
    <location>
        <begin position="201"/>
        <end position="220"/>
    </location>
</feature>
<organism evidence="2 3">
    <name type="scientific">Adhaeribacter soli</name>
    <dbReference type="NCBI Taxonomy" id="2607655"/>
    <lineage>
        <taxon>Bacteria</taxon>
        <taxon>Pseudomonadati</taxon>
        <taxon>Bacteroidota</taxon>
        <taxon>Cytophagia</taxon>
        <taxon>Cytophagales</taxon>
        <taxon>Hymenobacteraceae</taxon>
        <taxon>Adhaeribacter</taxon>
    </lineage>
</organism>
<feature type="transmembrane region" description="Helical" evidence="1">
    <location>
        <begin position="82"/>
        <end position="101"/>
    </location>
</feature>
<dbReference type="Proteomes" id="UP000326570">
    <property type="component" value="Unassembled WGS sequence"/>
</dbReference>
<protein>
    <recommendedName>
        <fullName evidence="4">Glycosyltransferase RgtA/B/C/D-like domain-containing protein</fullName>
    </recommendedName>
</protein>
<feature type="transmembrane region" description="Helical" evidence="1">
    <location>
        <begin position="166"/>
        <end position="195"/>
    </location>
</feature>